<dbReference type="PANTHER" id="PTHR10869">
    <property type="entry name" value="PROLYL 4-HYDROXYLASE ALPHA SUBUNIT"/>
    <property type="match status" value="1"/>
</dbReference>
<gene>
    <name evidence="13" type="ORF">D9Q98_006440</name>
</gene>
<dbReference type="GO" id="GO:0031418">
    <property type="term" value="F:L-ascorbic acid binding"/>
    <property type="evidence" value="ECO:0007669"/>
    <property type="project" value="InterPro"/>
</dbReference>
<evidence type="ECO:0000256" key="3">
    <source>
        <dbReference type="ARBA" id="ARBA00022692"/>
    </source>
</evidence>
<dbReference type="PROSITE" id="PS51471">
    <property type="entry name" value="FE2OG_OXY"/>
    <property type="match status" value="1"/>
</dbReference>
<dbReference type="GO" id="GO:0005789">
    <property type="term" value="C:endoplasmic reticulum membrane"/>
    <property type="evidence" value="ECO:0007669"/>
    <property type="project" value="UniProtKB-SubCell"/>
</dbReference>
<dbReference type="InterPro" id="IPR003582">
    <property type="entry name" value="ShKT_dom"/>
</dbReference>
<evidence type="ECO:0000256" key="10">
    <source>
        <dbReference type="ARBA" id="ARBA00049169"/>
    </source>
</evidence>
<evidence type="ECO:0000256" key="2">
    <source>
        <dbReference type="ARBA" id="ARBA00004648"/>
    </source>
</evidence>
<comment type="catalytic activity">
    <reaction evidence="10">
        <text>L-prolyl-[collagen] + 2-oxoglutarate + O2 = trans-4-hydroxy-L-prolyl-[collagen] + succinate + CO2</text>
        <dbReference type="Rhea" id="RHEA:18945"/>
        <dbReference type="Rhea" id="RHEA-COMP:11676"/>
        <dbReference type="Rhea" id="RHEA-COMP:11680"/>
        <dbReference type="ChEBI" id="CHEBI:15379"/>
        <dbReference type="ChEBI" id="CHEBI:16526"/>
        <dbReference type="ChEBI" id="CHEBI:16810"/>
        <dbReference type="ChEBI" id="CHEBI:30031"/>
        <dbReference type="ChEBI" id="CHEBI:50342"/>
        <dbReference type="ChEBI" id="CHEBI:61965"/>
        <dbReference type="EC" id="1.14.11.2"/>
    </reaction>
</comment>
<dbReference type="AlphaFoldDB" id="A0A9D4YVB4"/>
<protein>
    <recommendedName>
        <fullName evidence="12">Fe2OG dioxygenase domain-containing protein</fullName>
    </recommendedName>
</protein>
<comment type="caution">
    <text evidence="13">The sequence shown here is derived from an EMBL/GenBank/DDBJ whole genome shotgun (WGS) entry which is preliminary data.</text>
</comment>
<keyword evidence="7" id="KW-0560">Oxidoreductase</keyword>
<evidence type="ECO:0000256" key="9">
    <source>
        <dbReference type="ARBA" id="ARBA00023136"/>
    </source>
</evidence>
<name>A0A9D4YVB4_CHLVU</name>
<dbReference type="PROSITE" id="PS51257">
    <property type="entry name" value="PROKAR_LIPOPROTEIN"/>
    <property type="match status" value="1"/>
</dbReference>
<keyword evidence="3" id="KW-0812">Transmembrane</keyword>
<evidence type="ECO:0000256" key="1">
    <source>
        <dbReference type="ARBA" id="ARBA00001961"/>
    </source>
</evidence>
<proteinExistence type="predicted"/>
<organism evidence="13 14">
    <name type="scientific">Chlorella vulgaris</name>
    <name type="common">Green alga</name>
    <dbReference type="NCBI Taxonomy" id="3077"/>
    <lineage>
        <taxon>Eukaryota</taxon>
        <taxon>Viridiplantae</taxon>
        <taxon>Chlorophyta</taxon>
        <taxon>core chlorophytes</taxon>
        <taxon>Trebouxiophyceae</taxon>
        <taxon>Chlorellales</taxon>
        <taxon>Chlorellaceae</taxon>
        <taxon>Chlorella clade</taxon>
        <taxon>Chlorella</taxon>
    </lineage>
</organism>
<dbReference type="InterPro" id="IPR044862">
    <property type="entry name" value="Pro_4_hyd_alph_FE2OG_OXY"/>
</dbReference>
<keyword evidence="14" id="KW-1185">Reference proteome</keyword>
<dbReference type="Proteomes" id="UP001055712">
    <property type="component" value="Unassembled WGS sequence"/>
</dbReference>
<keyword evidence="8" id="KW-0408">Iron</keyword>
<keyword evidence="4" id="KW-0479">Metal-binding</keyword>
<dbReference type="Pfam" id="PF13640">
    <property type="entry name" value="2OG-FeII_Oxy_3"/>
    <property type="match status" value="1"/>
</dbReference>
<sequence>MAFRLSAVAFWLLLAAWQACGVETEASHPWFEPVSWYPRAFVAHNFASKEETDHLIKLAQPQLRRSTVVGPRGESVVDSYRTSYGTFIRRHQDNVVSALEQRVATWTKYNTTHQEDIQVLRYASSEEYKAHFDSLDDDSPRTATVLVYLSDVEQGGETTFPHSEWVSPALPKALGPFSPCAEGKVAVRPRRGDAVVFHSLHPDSKSHDQHALHTACPVITGVKYVAIFWIHTKPFRPDQLATPPAPEPAMVPEECVDTDAGCPGWAAAGECQRNPGFMRGAANTLGTCRASCGDCTVCKVDDAACRRENRLKAGFLPVNDPGFY</sequence>
<reference evidence="13" key="1">
    <citation type="journal article" date="2019" name="Plant J.">
        <title>Chlorella vulgaris genome assembly and annotation reveals the molecular basis for metabolic acclimation to high light conditions.</title>
        <authorList>
            <person name="Cecchin M."/>
            <person name="Marcolungo L."/>
            <person name="Rossato M."/>
            <person name="Girolomoni L."/>
            <person name="Cosentino E."/>
            <person name="Cuine S."/>
            <person name="Li-Beisson Y."/>
            <person name="Delledonne M."/>
            <person name="Ballottari M."/>
        </authorList>
    </citation>
    <scope>NUCLEOTIDE SEQUENCE</scope>
    <source>
        <strain evidence="13">211/11P</strain>
    </source>
</reference>
<reference evidence="13" key="2">
    <citation type="submission" date="2020-11" db="EMBL/GenBank/DDBJ databases">
        <authorList>
            <person name="Cecchin M."/>
            <person name="Marcolungo L."/>
            <person name="Rossato M."/>
            <person name="Girolomoni L."/>
            <person name="Cosentino E."/>
            <person name="Cuine S."/>
            <person name="Li-Beisson Y."/>
            <person name="Delledonne M."/>
            <person name="Ballottari M."/>
        </authorList>
    </citation>
    <scope>NUCLEOTIDE SEQUENCE</scope>
    <source>
        <strain evidence="13">211/11P</strain>
        <tissue evidence="13">Whole cell</tissue>
    </source>
</reference>
<keyword evidence="11" id="KW-0732">Signal</keyword>
<dbReference type="SMART" id="SM00702">
    <property type="entry name" value="P4Hc"/>
    <property type="match status" value="1"/>
</dbReference>
<keyword evidence="9" id="KW-0472">Membrane</keyword>
<feature type="domain" description="Fe2OG dioxygenase" evidence="12">
    <location>
        <begin position="113"/>
        <end position="232"/>
    </location>
</feature>
<evidence type="ECO:0000256" key="5">
    <source>
        <dbReference type="ARBA" id="ARBA00022964"/>
    </source>
</evidence>
<dbReference type="InterPro" id="IPR005123">
    <property type="entry name" value="Oxoglu/Fe-dep_dioxygenase_dom"/>
</dbReference>
<evidence type="ECO:0000313" key="13">
    <source>
        <dbReference type="EMBL" id="KAI3428055.1"/>
    </source>
</evidence>
<evidence type="ECO:0000256" key="8">
    <source>
        <dbReference type="ARBA" id="ARBA00023004"/>
    </source>
</evidence>
<evidence type="ECO:0000256" key="6">
    <source>
        <dbReference type="ARBA" id="ARBA00022989"/>
    </source>
</evidence>
<evidence type="ECO:0000313" key="14">
    <source>
        <dbReference type="Proteomes" id="UP001055712"/>
    </source>
</evidence>
<dbReference type="GO" id="GO:0005506">
    <property type="term" value="F:iron ion binding"/>
    <property type="evidence" value="ECO:0007669"/>
    <property type="project" value="InterPro"/>
</dbReference>
<dbReference type="Gene3D" id="2.60.120.620">
    <property type="entry name" value="q2cbj1_9rhob like domain"/>
    <property type="match status" value="1"/>
</dbReference>
<dbReference type="GO" id="GO:0004656">
    <property type="term" value="F:procollagen-proline 4-dioxygenase activity"/>
    <property type="evidence" value="ECO:0007669"/>
    <property type="project" value="UniProtKB-EC"/>
</dbReference>
<evidence type="ECO:0000259" key="12">
    <source>
        <dbReference type="PROSITE" id="PS51471"/>
    </source>
</evidence>
<evidence type="ECO:0000256" key="7">
    <source>
        <dbReference type="ARBA" id="ARBA00023002"/>
    </source>
</evidence>
<dbReference type="InterPro" id="IPR045054">
    <property type="entry name" value="P4HA-like"/>
</dbReference>
<feature type="chain" id="PRO_5039522889" description="Fe2OG dioxygenase domain-containing protein" evidence="11">
    <location>
        <begin position="22"/>
        <end position="324"/>
    </location>
</feature>
<evidence type="ECO:0000256" key="4">
    <source>
        <dbReference type="ARBA" id="ARBA00022723"/>
    </source>
</evidence>
<accession>A0A9D4YVB4</accession>
<comment type="subcellular location">
    <subcellularLocation>
        <location evidence="2">Endoplasmic reticulum membrane</location>
        <topology evidence="2">Single-pass type II membrane protein</topology>
    </subcellularLocation>
</comment>
<keyword evidence="6" id="KW-1133">Transmembrane helix</keyword>
<feature type="signal peptide" evidence="11">
    <location>
        <begin position="1"/>
        <end position="21"/>
    </location>
</feature>
<dbReference type="InterPro" id="IPR006620">
    <property type="entry name" value="Pro_4_hyd_alph"/>
</dbReference>
<dbReference type="EMBL" id="SIDB01000009">
    <property type="protein sequence ID" value="KAI3428055.1"/>
    <property type="molecule type" value="Genomic_DNA"/>
</dbReference>
<dbReference type="PANTHER" id="PTHR10869:SF238">
    <property type="entry name" value="PROLYL 4-HYDROXYLASE 6-RELATED"/>
    <property type="match status" value="1"/>
</dbReference>
<dbReference type="SMART" id="SM00254">
    <property type="entry name" value="ShKT"/>
    <property type="match status" value="1"/>
</dbReference>
<comment type="cofactor">
    <cofactor evidence="1">
        <name>L-ascorbate</name>
        <dbReference type="ChEBI" id="CHEBI:38290"/>
    </cofactor>
</comment>
<evidence type="ECO:0000256" key="11">
    <source>
        <dbReference type="SAM" id="SignalP"/>
    </source>
</evidence>
<keyword evidence="5" id="KW-0223">Dioxygenase</keyword>
<dbReference type="OrthoDB" id="420380at2759"/>